<dbReference type="HOGENOM" id="CLU_2236497_0_0_1"/>
<accession>M5FPR4</accession>
<dbReference type="GeneID" id="63692488"/>
<feature type="compositionally biased region" description="Basic and acidic residues" evidence="1">
    <location>
        <begin position="88"/>
        <end position="99"/>
    </location>
</feature>
<evidence type="ECO:0000313" key="4">
    <source>
        <dbReference type="Proteomes" id="UP000030653"/>
    </source>
</evidence>
<feature type="compositionally biased region" description="Basic and acidic residues" evidence="1">
    <location>
        <begin position="47"/>
        <end position="74"/>
    </location>
</feature>
<feature type="region of interest" description="Disordered" evidence="1">
    <location>
        <begin position="47"/>
        <end position="105"/>
    </location>
</feature>
<dbReference type="RefSeq" id="XP_040624156.1">
    <property type="nucleotide sequence ID" value="XM_040777426.1"/>
</dbReference>
<protein>
    <submittedName>
        <fullName evidence="3">Uncharacterized protein</fullName>
    </submittedName>
</protein>
<proteinExistence type="predicted"/>
<evidence type="ECO:0000313" key="3">
    <source>
        <dbReference type="EMBL" id="EJT97258.1"/>
    </source>
</evidence>
<feature type="chain" id="PRO_5004067176" evidence="2">
    <location>
        <begin position="19"/>
        <end position="105"/>
    </location>
</feature>
<keyword evidence="4" id="KW-1185">Reference proteome</keyword>
<organism evidence="3 4">
    <name type="scientific">Dacryopinax primogenitus (strain DJM 731)</name>
    <name type="common">Brown rot fungus</name>
    <dbReference type="NCBI Taxonomy" id="1858805"/>
    <lineage>
        <taxon>Eukaryota</taxon>
        <taxon>Fungi</taxon>
        <taxon>Dikarya</taxon>
        <taxon>Basidiomycota</taxon>
        <taxon>Agaricomycotina</taxon>
        <taxon>Dacrymycetes</taxon>
        <taxon>Dacrymycetales</taxon>
        <taxon>Dacrymycetaceae</taxon>
        <taxon>Dacryopinax</taxon>
    </lineage>
</organism>
<feature type="signal peptide" evidence="2">
    <location>
        <begin position="1"/>
        <end position="18"/>
    </location>
</feature>
<keyword evidence="2" id="KW-0732">Signal</keyword>
<reference evidence="3 4" key="1">
    <citation type="journal article" date="2012" name="Science">
        <title>The Paleozoic origin of enzymatic lignin decomposition reconstructed from 31 fungal genomes.</title>
        <authorList>
            <person name="Floudas D."/>
            <person name="Binder M."/>
            <person name="Riley R."/>
            <person name="Barry K."/>
            <person name="Blanchette R.A."/>
            <person name="Henrissat B."/>
            <person name="Martinez A.T."/>
            <person name="Otillar R."/>
            <person name="Spatafora J.W."/>
            <person name="Yadav J.S."/>
            <person name="Aerts A."/>
            <person name="Benoit I."/>
            <person name="Boyd A."/>
            <person name="Carlson A."/>
            <person name="Copeland A."/>
            <person name="Coutinho P.M."/>
            <person name="de Vries R.P."/>
            <person name="Ferreira P."/>
            <person name="Findley K."/>
            <person name="Foster B."/>
            <person name="Gaskell J."/>
            <person name="Glotzer D."/>
            <person name="Gorecki P."/>
            <person name="Heitman J."/>
            <person name="Hesse C."/>
            <person name="Hori C."/>
            <person name="Igarashi K."/>
            <person name="Jurgens J.A."/>
            <person name="Kallen N."/>
            <person name="Kersten P."/>
            <person name="Kohler A."/>
            <person name="Kuees U."/>
            <person name="Kumar T.K.A."/>
            <person name="Kuo A."/>
            <person name="LaButti K."/>
            <person name="Larrondo L.F."/>
            <person name="Lindquist E."/>
            <person name="Ling A."/>
            <person name="Lombard V."/>
            <person name="Lucas S."/>
            <person name="Lundell T."/>
            <person name="Martin R."/>
            <person name="McLaughlin D.J."/>
            <person name="Morgenstern I."/>
            <person name="Morin E."/>
            <person name="Murat C."/>
            <person name="Nagy L.G."/>
            <person name="Nolan M."/>
            <person name="Ohm R.A."/>
            <person name="Patyshakuliyeva A."/>
            <person name="Rokas A."/>
            <person name="Ruiz-Duenas F.J."/>
            <person name="Sabat G."/>
            <person name="Salamov A."/>
            <person name="Samejima M."/>
            <person name="Schmutz J."/>
            <person name="Slot J.C."/>
            <person name="St John F."/>
            <person name="Stenlid J."/>
            <person name="Sun H."/>
            <person name="Sun S."/>
            <person name="Syed K."/>
            <person name="Tsang A."/>
            <person name="Wiebenga A."/>
            <person name="Young D."/>
            <person name="Pisabarro A."/>
            <person name="Eastwood D.C."/>
            <person name="Martin F."/>
            <person name="Cullen D."/>
            <person name="Grigoriev I.V."/>
            <person name="Hibbett D.S."/>
        </authorList>
    </citation>
    <scope>NUCLEOTIDE SEQUENCE [LARGE SCALE GENOMIC DNA]</scope>
    <source>
        <strain evidence="3 4">DJM-731 SS1</strain>
    </source>
</reference>
<dbReference type="AlphaFoldDB" id="M5FPR4"/>
<dbReference type="Proteomes" id="UP000030653">
    <property type="component" value="Unassembled WGS sequence"/>
</dbReference>
<name>M5FPR4_DACPD</name>
<dbReference type="EMBL" id="JH795877">
    <property type="protein sequence ID" value="EJT97258.1"/>
    <property type="molecule type" value="Genomic_DNA"/>
</dbReference>
<gene>
    <name evidence="3" type="ORF">DACRYDRAFT_97138</name>
</gene>
<evidence type="ECO:0000256" key="1">
    <source>
        <dbReference type="SAM" id="MobiDB-lite"/>
    </source>
</evidence>
<evidence type="ECO:0000256" key="2">
    <source>
        <dbReference type="SAM" id="SignalP"/>
    </source>
</evidence>
<sequence length="105" mass="12000">MQLILVTLLALATLGINAIPVDTPDGTIAPLEHEELTHIYWSHEEESYMRKREVTPGHSYTLDKDEPYGVRDEVPSPPAHSYTLDADESLKTKREEPSHVHTRRR</sequence>